<dbReference type="SUPFAM" id="SSF55486">
    <property type="entry name" value="Metalloproteases ('zincins'), catalytic domain"/>
    <property type="match status" value="1"/>
</dbReference>
<dbReference type="PANTHER" id="PTHR46708">
    <property type="entry name" value="TENASCIN"/>
    <property type="match status" value="1"/>
</dbReference>
<feature type="domain" description="Fibronectin type-III" evidence="3">
    <location>
        <begin position="858"/>
        <end position="949"/>
    </location>
</feature>
<dbReference type="RefSeq" id="WP_147187812.1">
    <property type="nucleotide sequence ID" value="NZ_CP042435.1"/>
</dbReference>
<dbReference type="OrthoDB" id="9792152at2"/>
<gene>
    <name evidence="4" type="ORF">FRZ67_01340</name>
</gene>
<dbReference type="SMART" id="SM00060">
    <property type="entry name" value="FN3"/>
    <property type="match status" value="8"/>
</dbReference>
<dbReference type="InterPro" id="IPR003961">
    <property type="entry name" value="FN3_dom"/>
</dbReference>
<dbReference type="Proteomes" id="UP000321533">
    <property type="component" value="Chromosome"/>
</dbReference>
<dbReference type="PANTHER" id="PTHR46708:SF2">
    <property type="entry name" value="FIBRONECTIN TYPE-III DOMAIN-CONTAINING PROTEIN"/>
    <property type="match status" value="1"/>
</dbReference>
<evidence type="ECO:0000259" key="3">
    <source>
        <dbReference type="PROSITE" id="PS50853"/>
    </source>
</evidence>
<dbReference type="Pfam" id="PF13583">
    <property type="entry name" value="Reprolysin_4"/>
    <property type="match status" value="1"/>
</dbReference>
<dbReference type="InterPro" id="IPR013783">
    <property type="entry name" value="Ig-like_fold"/>
</dbReference>
<reference evidence="4 5" key="1">
    <citation type="journal article" date="2016" name="Int. J. Syst. Evol. Microbiol.">
        <title>Panacibacter ginsenosidivorans gen. nov., sp. nov., with ginsenoside converting activity isolated from soil of a ginseng field.</title>
        <authorList>
            <person name="Siddiqi M.Z."/>
            <person name="Muhammad Shafi S."/>
            <person name="Choi K.D."/>
            <person name="Im W.T."/>
        </authorList>
    </citation>
    <scope>NUCLEOTIDE SEQUENCE [LARGE SCALE GENOMIC DNA]</scope>
    <source>
        <strain evidence="4 5">Gsoil1550</strain>
    </source>
</reference>
<feature type="domain" description="Fibronectin type-III" evidence="3">
    <location>
        <begin position="1309"/>
        <end position="1399"/>
    </location>
</feature>
<dbReference type="InterPro" id="IPR007280">
    <property type="entry name" value="Peptidase_C_arc/bac"/>
</dbReference>
<organism evidence="4 5">
    <name type="scientific">Panacibacter ginsenosidivorans</name>
    <dbReference type="NCBI Taxonomy" id="1813871"/>
    <lineage>
        <taxon>Bacteria</taxon>
        <taxon>Pseudomonadati</taxon>
        <taxon>Bacteroidota</taxon>
        <taxon>Chitinophagia</taxon>
        <taxon>Chitinophagales</taxon>
        <taxon>Chitinophagaceae</taxon>
        <taxon>Panacibacter</taxon>
    </lineage>
</organism>
<protein>
    <submittedName>
        <fullName evidence="4">T9SS type A sorting domain-containing protein</fullName>
    </submittedName>
</protein>
<dbReference type="SUPFAM" id="SSF89260">
    <property type="entry name" value="Collagen-binding domain"/>
    <property type="match status" value="1"/>
</dbReference>
<dbReference type="Pfam" id="PF04151">
    <property type="entry name" value="PPC"/>
    <property type="match status" value="1"/>
</dbReference>
<feature type="chain" id="PRO_5022742330" evidence="2">
    <location>
        <begin position="20"/>
        <end position="1610"/>
    </location>
</feature>
<feature type="domain" description="Fibronectin type-III" evidence="3">
    <location>
        <begin position="1216"/>
        <end position="1304"/>
    </location>
</feature>
<evidence type="ECO:0000256" key="1">
    <source>
        <dbReference type="ARBA" id="ARBA00022737"/>
    </source>
</evidence>
<dbReference type="KEGG" id="pgin:FRZ67_01340"/>
<dbReference type="SUPFAM" id="SSF49265">
    <property type="entry name" value="Fibronectin type III"/>
    <property type="match status" value="5"/>
</dbReference>
<feature type="domain" description="Fibronectin type-III" evidence="3">
    <location>
        <begin position="679"/>
        <end position="767"/>
    </location>
</feature>
<keyword evidence="1" id="KW-0677">Repeat</keyword>
<name>A0A5B8V475_9BACT</name>
<dbReference type="Pfam" id="PF18962">
    <property type="entry name" value="Por_Secre_tail"/>
    <property type="match status" value="1"/>
</dbReference>
<keyword evidence="2" id="KW-0732">Signal</keyword>
<accession>A0A5B8V475</accession>
<dbReference type="InterPro" id="IPR036116">
    <property type="entry name" value="FN3_sf"/>
</dbReference>
<dbReference type="Gene3D" id="2.60.40.10">
    <property type="entry name" value="Immunoglobulins"/>
    <property type="match status" value="8"/>
</dbReference>
<dbReference type="InterPro" id="IPR050991">
    <property type="entry name" value="ECM_Regulatory_Proteins"/>
</dbReference>
<keyword evidence="5" id="KW-1185">Reference proteome</keyword>
<dbReference type="Pfam" id="PF00041">
    <property type="entry name" value="fn3"/>
    <property type="match status" value="8"/>
</dbReference>
<dbReference type="InterPro" id="IPR026444">
    <property type="entry name" value="Secre_tail"/>
</dbReference>
<evidence type="ECO:0000313" key="5">
    <source>
        <dbReference type="Proteomes" id="UP000321533"/>
    </source>
</evidence>
<dbReference type="Gene3D" id="2.60.120.380">
    <property type="match status" value="1"/>
</dbReference>
<dbReference type="NCBIfam" id="TIGR04183">
    <property type="entry name" value="Por_Secre_tail"/>
    <property type="match status" value="1"/>
</dbReference>
<evidence type="ECO:0000313" key="4">
    <source>
        <dbReference type="EMBL" id="QEC66012.1"/>
    </source>
</evidence>
<dbReference type="CDD" id="cd00063">
    <property type="entry name" value="FN3"/>
    <property type="match status" value="6"/>
</dbReference>
<sequence length="1610" mass="169294">MKRVLLLMVLAMIVFCANAQNPWKQISLTSSFAKGKDVFHKHFKPQAYVSFQLNESAMRKLLRNAPSEKSVSSATSSFIISVPNSKGQIERFRIVEASSMEPALAAKFPNIKSYAGQGVDNPGSRIRFDMSPLGFNAVIMSSERKTFYISSIDRSSQSYIVYDRELRDAKKFGFECLLDQTVNSEVQLSNAIGGGITDKNANTNVLRTYRLALCLTGEYSRAVLDDVAPGTDTSTVALKKAIILAVANSNTTEANAVFENEFNLRLVLISNETSIIYLDATTDPFSTWTPSFTTTTWNTETQNTCTSVIGDANYDIGHMLNYNTEKNNGNAGCIGCVCKTPSGSIGKGRGWNMYGEYQGDYLIIDYWTHELGHQLGGNHTFTHSIEGTIAQVEPGSASTIMGYAGITGATDLQAHSDPYYHAISIQQITDYIQTGSGNTCGTTSSLINNLPTANAGSDYTVPKSTPFILTGTSTDADAADVPTYCWEQMDAYGTSTNSNTYPTSTTTKGPAFRSFLPVTNTSRSFPRLQVVLDSNNTGKWEVLPSVSRTLNFRFTVRDNHSGGSANVSDDVVVTVSGTTGPFAVTSPNTAVSVGAGTTQTITWSVNSTNTLAANVKISMSTDGGQTFPYVLAASTPNDGTEAITVPNVTSGACRIKIEAIGNIFYDISNVNFYVGSCGTAIGLKASSITNSSATLGWTAVTGATSYDVDYRISPSGAWTNAATATTSTSVNITGLMQGTLYDFRVKTNCPLNNGDYATAQFTSLCSATPTGLTSSNITNSTATLSWTAVAGAASYKVDYKLSSASIWTRAANATTATTVDIANLVSSSVYNFRVRANCSSGSTAYISGTNFTTLCSAAPSGLSASSITNSGAILSWTASAGASSYTVDYKLASSGTWTNAATATTSTSVTLSGLSTGTVYDYRVRANCASGSTSYTSEQFTTLCNVAPSGLSASSVTNNSATISWSASTGAVSYDVDYKLTSTGIWTNAATATTSTSVNLNSLTAGSVYDYRVRANCAAGSTSYTGAQFTTLCDIAPTGLSASSITNTSATISWSASSGAVSYDFDYKLTSTGTWTNAATATTSTSVNLSGLTTGSGYDYRIRANCSSGSTTYTSAQFTTLCSTAPSGLAASSITTSSASISWSSATGATSYDVDYKDAASSSWINAATGTTAISVDLSSLNYSTVYDWRVKTNCASGSSAYSTSQFTTATPVCNDPSGLVSSAISSSTATISWSAVTGAASYDIDYKDAASINWVNAATGTTATSVNLSSLNANTTYDWRVRTNCIYGNTSNYTTAQFTTLIAVGCGVPVTLTTTNITASSATFNWTAVSGALGYTAGYRATNTQNWINVASGTTATSVNVSGLLSETNYEWRVKAVCASGSSAYNTTSFTTSATCPGKFDTTANNNNFATAVDIPFSTDVYGTINASGDVDYYKLTIPAPGPITVTLTNLPADYNIYTYNVNQKFTGSSINTGTANESITITVAKGTHYIKVAGANANEYNASTCYTLRAVQGTGPSSKDASSLIAQQSKSGMKVYPNPAHTIINIATTKMPEQSVIKIADVYGRTIMQQKGAANTKIDVSRLTAGSYFVTVITKEGSIIYNTKFVKY</sequence>
<evidence type="ECO:0000256" key="2">
    <source>
        <dbReference type="SAM" id="SignalP"/>
    </source>
</evidence>
<proteinExistence type="predicted"/>
<dbReference type="PROSITE" id="PS50853">
    <property type="entry name" value="FN3"/>
    <property type="match status" value="6"/>
</dbReference>
<feature type="signal peptide" evidence="2">
    <location>
        <begin position="1"/>
        <end position="19"/>
    </location>
</feature>
<dbReference type="EMBL" id="CP042435">
    <property type="protein sequence ID" value="QEC66012.1"/>
    <property type="molecule type" value="Genomic_DNA"/>
</dbReference>
<feature type="domain" description="Fibronectin type-III" evidence="3">
    <location>
        <begin position="1036"/>
        <end position="1127"/>
    </location>
</feature>
<feature type="domain" description="Fibronectin type-III" evidence="3">
    <location>
        <begin position="768"/>
        <end position="856"/>
    </location>
</feature>